<dbReference type="InterPro" id="IPR005467">
    <property type="entry name" value="His_kinase_dom"/>
</dbReference>
<evidence type="ECO:0000256" key="1">
    <source>
        <dbReference type="ARBA" id="ARBA00000085"/>
    </source>
</evidence>
<dbReference type="eggNOG" id="arCOG02389">
    <property type="taxonomic scope" value="Archaea"/>
</dbReference>
<keyword evidence="3" id="KW-0597">Phosphoprotein</keyword>
<dbReference type="SMART" id="SM00091">
    <property type="entry name" value="PAS"/>
    <property type="match status" value="1"/>
</dbReference>
<dbReference type="PROSITE" id="PS50110">
    <property type="entry name" value="RESPONSE_REGULATORY"/>
    <property type="match status" value="1"/>
</dbReference>
<dbReference type="Pfam" id="PF13426">
    <property type="entry name" value="PAS_9"/>
    <property type="match status" value="1"/>
</dbReference>
<dbReference type="CDD" id="cd00082">
    <property type="entry name" value="HisKA"/>
    <property type="match status" value="1"/>
</dbReference>
<comment type="caution">
    <text evidence="7">Lacks conserved residue(s) required for the propagation of feature annotation.</text>
</comment>
<dbReference type="InterPro" id="IPR004358">
    <property type="entry name" value="Sig_transdc_His_kin-like_C"/>
</dbReference>
<dbReference type="AlphaFoldDB" id="E7QUG1"/>
<dbReference type="SUPFAM" id="SSF47384">
    <property type="entry name" value="Homodimeric domain of signal transducing histidine kinase"/>
    <property type="match status" value="1"/>
</dbReference>
<dbReference type="SUPFAM" id="SSF52172">
    <property type="entry name" value="CheY-like"/>
    <property type="match status" value="1"/>
</dbReference>
<dbReference type="PANTHER" id="PTHR43711">
    <property type="entry name" value="TWO-COMPONENT HISTIDINE KINASE"/>
    <property type="match status" value="1"/>
</dbReference>
<dbReference type="CDD" id="cd00130">
    <property type="entry name" value="PAS"/>
    <property type="match status" value="1"/>
</dbReference>
<dbReference type="InterPro" id="IPR035965">
    <property type="entry name" value="PAS-like_dom_sf"/>
</dbReference>
<comment type="caution">
    <text evidence="10">The sequence shown here is derived from an EMBL/GenBank/DDBJ whole genome shotgun (WGS) entry which is preliminary data.</text>
</comment>
<dbReference type="Gene3D" id="3.30.450.20">
    <property type="entry name" value="PAS domain"/>
    <property type="match status" value="1"/>
</dbReference>
<dbReference type="NCBIfam" id="TIGR00229">
    <property type="entry name" value="sensory_box"/>
    <property type="match status" value="1"/>
</dbReference>
<dbReference type="InterPro" id="IPR036097">
    <property type="entry name" value="HisK_dim/P_sf"/>
</dbReference>
<evidence type="ECO:0000256" key="4">
    <source>
        <dbReference type="ARBA" id="ARBA00022679"/>
    </source>
</evidence>
<dbReference type="CDD" id="cd00075">
    <property type="entry name" value="HATPase"/>
    <property type="match status" value="1"/>
</dbReference>
<dbReference type="PROSITE" id="PS50109">
    <property type="entry name" value="HIS_KIN"/>
    <property type="match status" value="1"/>
</dbReference>
<accession>E7QUG1</accession>
<sequence length="457" mass="50416">MLHVDTDEDFLRLARETLEREDDIEDVIGVTNADDAVEWLFERDVDIDCLVTEYELRDGSGLELLETVRERRPYFPFIVFTGTGSEDVASHAISAGATNYLQKGTSGARFVTLASQITQAVSHRHVEKQVHRGFRAIDTTREGIALLTDDFRFNYVNDAYANLFEYDAETLIGRNWATTLTDDAVATLSSEVVSTVDAAGEWSGEITGERKDGRTLALTLTISAAPDDEYVCAVRDVTERKEREKALVRENERLDEFASQVSHDLRGPLSIVYGYLDLARKTGESEHFDEIERAANRIEAIISDLLEIAREGQKTLKLETVVLDEFAADVWDGIESESATVDTGPADGRLLADRDRLTELFANLFRNAVEHGGDDVTVSVGSTCDGFYVADDGHGIPDEHRKQVLQSGYSTEEVGTGLGLSIVQQIADSHGWSLSIDESDAGGARFSFTGVERPDAS</sequence>
<dbReference type="EMBL" id="AEMG01000009">
    <property type="protein sequence ID" value="EFW92240.1"/>
    <property type="molecule type" value="Genomic_DNA"/>
</dbReference>
<evidence type="ECO:0000256" key="7">
    <source>
        <dbReference type="PROSITE-ProRule" id="PRU00169"/>
    </source>
</evidence>
<dbReference type="SUPFAM" id="SSF55874">
    <property type="entry name" value="ATPase domain of HSP90 chaperone/DNA topoisomerase II/histidine kinase"/>
    <property type="match status" value="1"/>
</dbReference>
<dbReference type="eggNOG" id="arCOG02330">
    <property type="taxonomic scope" value="Archaea"/>
</dbReference>
<dbReference type="Pfam" id="PF00512">
    <property type="entry name" value="HisKA"/>
    <property type="match status" value="1"/>
</dbReference>
<dbReference type="CDD" id="cd00156">
    <property type="entry name" value="REC"/>
    <property type="match status" value="1"/>
</dbReference>
<dbReference type="Pfam" id="PF00072">
    <property type="entry name" value="Response_reg"/>
    <property type="match status" value="1"/>
</dbReference>
<dbReference type="Pfam" id="PF02518">
    <property type="entry name" value="HATPase_c"/>
    <property type="match status" value="1"/>
</dbReference>
<reference evidence="10 11" key="1">
    <citation type="journal article" date="2014" name="ISME J.">
        <title>Trehalose/2-sulfotrehalose biosynthesis and glycine-betaine uptake are widely spread mechanisms for osmoadaptation in the Halobacteriales.</title>
        <authorList>
            <person name="Youssef N.H."/>
            <person name="Savage-Ashlock K.N."/>
            <person name="McCully A.L."/>
            <person name="Luedtke B."/>
            <person name="Shaw E.I."/>
            <person name="Hoff W.D."/>
            <person name="Elshahed M.S."/>
        </authorList>
    </citation>
    <scope>NUCLEOTIDE SEQUENCE [LARGE SCALE GENOMIC DNA]</scope>
    <source>
        <strain evidence="10 11">DX253</strain>
    </source>
</reference>
<dbReference type="PATRIC" id="fig|797209.4.peg.2403"/>
<keyword evidence="5 10" id="KW-0418">Kinase</keyword>
<comment type="catalytic activity">
    <reaction evidence="1">
        <text>ATP + protein L-histidine = ADP + protein N-phospho-L-histidine.</text>
        <dbReference type="EC" id="2.7.13.3"/>
    </reaction>
</comment>
<keyword evidence="6" id="KW-0902">Two-component regulatory system</keyword>
<dbReference type="SUPFAM" id="SSF55785">
    <property type="entry name" value="PYP-like sensor domain (PAS domain)"/>
    <property type="match status" value="1"/>
</dbReference>
<dbReference type="STRING" id="797209.GCA_000376445_02354"/>
<dbReference type="InterPro" id="IPR003661">
    <property type="entry name" value="HisK_dim/P_dom"/>
</dbReference>
<dbReference type="Proteomes" id="UP000003751">
    <property type="component" value="Unassembled WGS sequence"/>
</dbReference>
<feature type="domain" description="Histidine kinase" evidence="8">
    <location>
        <begin position="260"/>
        <end position="449"/>
    </location>
</feature>
<evidence type="ECO:0000256" key="2">
    <source>
        <dbReference type="ARBA" id="ARBA00012438"/>
    </source>
</evidence>
<feature type="domain" description="Response regulatory" evidence="9">
    <location>
        <begin position="1"/>
        <end position="118"/>
    </location>
</feature>
<dbReference type="InterPro" id="IPR003594">
    <property type="entry name" value="HATPase_dom"/>
</dbReference>
<dbReference type="PRINTS" id="PR00344">
    <property type="entry name" value="BCTRLSENSOR"/>
</dbReference>
<organism evidence="10 11">
    <name type="scientific">Haladaptatus paucihalophilus DX253</name>
    <dbReference type="NCBI Taxonomy" id="797209"/>
    <lineage>
        <taxon>Archaea</taxon>
        <taxon>Methanobacteriati</taxon>
        <taxon>Methanobacteriota</taxon>
        <taxon>Stenosarchaea group</taxon>
        <taxon>Halobacteria</taxon>
        <taxon>Halobacteriales</taxon>
        <taxon>Haladaptataceae</taxon>
        <taxon>Haladaptatus</taxon>
    </lineage>
</organism>
<dbReference type="EC" id="2.7.13.3" evidence="2"/>
<dbReference type="Gene3D" id="3.30.565.10">
    <property type="entry name" value="Histidine kinase-like ATPase, C-terminal domain"/>
    <property type="match status" value="1"/>
</dbReference>
<dbReference type="SMART" id="SM00387">
    <property type="entry name" value="HATPase_c"/>
    <property type="match status" value="1"/>
</dbReference>
<name>E7QUG1_HALPU</name>
<evidence type="ECO:0000256" key="5">
    <source>
        <dbReference type="ARBA" id="ARBA00022777"/>
    </source>
</evidence>
<dbReference type="SMART" id="SM00448">
    <property type="entry name" value="REC"/>
    <property type="match status" value="1"/>
</dbReference>
<evidence type="ECO:0000256" key="6">
    <source>
        <dbReference type="ARBA" id="ARBA00023012"/>
    </source>
</evidence>
<dbReference type="InterPro" id="IPR001789">
    <property type="entry name" value="Sig_transdc_resp-reg_receiver"/>
</dbReference>
<dbReference type="InterPro" id="IPR000014">
    <property type="entry name" value="PAS"/>
</dbReference>
<evidence type="ECO:0000259" key="9">
    <source>
        <dbReference type="PROSITE" id="PS50110"/>
    </source>
</evidence>
<dbReference type="InterPro" id="IPR050736">
    <property type="entry name" value="Sensor_HK_Regulatory"/>
</dbReference>
<gene>
    <name evidence="10" type="ORF">ZOD2009_12205</name>
</gene>
<dbReference type="GO" id="GO:0000155">
    <property type="term" value="F:phosphorelay sensor kinase activity"/>
    <property type="evidence" value="ECO:0007669"/>
    <property type="project" value="InterPro"/>
</dbReference>
<protein>
    <recommendedName>
        <fullName evidence="2">histidine kinase</fullName>
        <ecNumber evidence="2">2.7.13.3</ecNumber>
    </recommendedName>
</protein>
<keyword evidence="4" id="KW-0808">Transferase</keyword>
<dbReference type="Gene3D" id="3.40.50.2300">
    <property type="match status" value="1"/>
</dbReference>
<dbReference type="OrthoDB" id="8127at2157"/>
<evidence type="ECO:0000256" key="3">
    <source>
        <dbReference type="ARBA" id="ARBA00022553"/>
    </source>
</evidence>
<dbReference type="InterPro" id="IPR011006">
    <property type="entry name" value="CheY-like_superfamily"/>
</dbReference>
<dbReference type="SMART" id="SM00388">
    <property type="entry name" value="HisKA"/>
    <property type="match status" value="1"/>
</dbReference>
<evidence type="ECO:0000259" key="8">
    <source>
        <dbReference type="PROSITE" id="PS50109"/>
    </source>
</evidence>
<evidence type="ECO:0000313" key="11">
    <source>
        <dbReference type="Proteomes" id="UP000003751"/>
    </source>
</evidence>
<evidence type="ECO:0000313" key="10">
    <source>
        <dbReference type="EMBL" id="EFW92240.1"/>
    </source>
</evidence>
<dbReference type="PANTHER" id="PTHR43711:SF1">
    <property type="entry name" value="HISTIDINE KINASE 1"/>
    <property type="match status" value="1"/>
</dbReference>
<dbReference type="Gene3D" id="1.10.287.130">
    <property type="match status" value="1"/>
</dbReference>
<proteinExistence type="predicted"/>
<dbReference type="InterPro" id="IPR036890">
    <property type="entry name" value="HATPase_C_sf"/>
</dbReference>